<comment type="caution">
    <text evidence="1">The sequence shown here is derived from an EMBL/GenBank/DDBJ whole genome shotgun (WGS) entry which is preliminary data.</text>
</comment>
<organism evidence="1 2">
    <name type="scientific">Campylobacter volucris</name>
    <dbReference type="NCBI Taxonomy" id="1031542"/>
    <lineage>
        <taxon>Bacteria</taxon>
        <taxon>Pseudomonadati</taxon>
        <taxon>Campylobacterota</taxon>
        <taxon>Epsilonproteobacteria</taxon>
        <taxon>Campylobacterales</taxon>
        <taxon>Campylobacteraceae</taxon>
        <taxon>Campylobacter</taxon>
    </lineage>
</organism>
<dbReference type="AlphaFoldDB" id="A0A5C7DZ10"/>
<evidence type="ECO:0000313" key="2">
    <source>
        <dbReference type="Proteomes" id="UP000321629"/>
    </source>
</evidence>
<reference evidence="1 2" key="1">
    <citation type="submission" date="2019-07" db="EMBL/GenBank/DDBJ databases">
        <title>Rapid identification of Enteric Bacteria from Whole Genome Sequences (WGS) using Average Nucleotide Identity (ANI).</title>
        <authorList>
            <person name="Lane C."/>
        </authorList>
    </citation>
    <scope>NUCLEOTIDE SEQUENCE [LARGE SCALE GENOMIC DNA]</scope>
    <source>
        <strain evidence="1 2">2016D-0084</strain>
    </source>
</reference>
<name>A0A5C7DZ10_9BACT</name>
<dbReference type="EMBL" id="VOWJ01000034">
    <property type="protein sequence ID" value="TXE85668.1"/>
    <property type="molecule type" value="Genomic_DNA"/>
</dbReference>
<dbReference type="Pfam" id="PF11144">
    <property type="entry name" value="DUF2920"/>
    <property type="match status" value="1"/>
</dbReference>
<evidence type="ECO:0000313" key="1">
    <source>
        <dbReference type="EMBL" id="TXE85668.1"/>
    </source>
</evidence>
<accession>A0A5C7DZ10</accession>
<proteinExistence type="predicted"/>
<dbReference type="RefSeq" id="WP_147556261.1">
    <property type="nucleotide sequence ID" value="NZ_VOWJ01000034.1"/>
</dbReference>
<protein>
    <submittedName>
        <fullName evidence="1">DUF2920 family protein</fullName>
    </submittedName>
</protein>
<sequence length="98" mass="11722">MFDERSPFKNKKIFVELLKSLNFKVDFYDISQIDGKYIKNLNHGLGLSTKLFFKLHLPQILKELLQDKSCKKEISYKCDDLIYTFKEEDNQIKLEIKQ</sequence>
<dbReference type="Proteomes" id="UP000321629">
    <property type="component" value="Unassembled WGS sequence"/>
</dbReference>
<dbReference type="InterPro" id="IPR022605">
    <property type="entry name" value="DUF2920"/>
</dbReference>
<gene>
    <name evidence="1" type="ORF">FPD38_07910</name>
</gene>